<organism evidence="2 3">
    <name type="scientific">Aquiflexum balticum DSM 16537</name>
    <dbReference type="NCBI Taxonomy" id="758820"/>
    <lineage>
        <taxon>Bacteria</taxon>
        <taxon>Pseudomonadati</taxon>
        <taxon>Bacteroidota</taxon>
        <taxon>Cytophagia</taxon>
        <taxon>Cytophagales</taxon>
        <taxon>Cyclobacteriaceae</taxon>
        <taxon>Aquiflexum</taxon>
    </lineage>
</organism>
<dbReference type="STRING" id="758820.SAMN00777080_1209"/>
<keyword evidence="1" id="KW-1133">Transmembrane helix</keyword>
<protein>
    <recommendedName>
        <fullName evidence="4">DUF2834 domain-containing protein</fullName>
    </recommendedName>
</protein>
<accession>A0A1W2H208</accession>
<evidence type="ECO:0000256" key="1">
    <source>
        <dbReference type="SAM" id="Phobius"/>
    </source>
</evidence>
<proteinExistence type="predicted"/>
<keyword evidence="3" id="KW-1185">Reference proteome</keyword>
<reference evidence="3" key="1">
    <citation type="submission" date="2017-04" db="EMBL/GenBank/DDBJ databases">
        <authorList>
            <person name="Varghese N."/>
            <person name="Submissions S."/>
        </authorList>
    </citation>
    <scope>NUCLEOTIDE SEQUENCE [LARGE SCALE GENOMIC DNA]</scope>
    <source>
        <strain evidence="3">DSM 16537</strain>
    </source>
</reference>
<evidence type="ECO:0000313" key="3">
    <source>
        <dbReference type="Proteomes" id="UP000192333"/>
    </source>
</evidence>
<dbReference type="Proteomes" id="UP000192333">
    <property type="component" value="Chromosome I"/>
</dbReference>
<evidence type="ECO:0000313" key="2">
    <source>
        <dbReference type="EMBL" id="SMD42648.1"/>
    </source>
</evidence>
<dbReference type="OrthoDB" id="279522at2"/>
<dbReference type="RefSeq" id="WP_084119428.1">
    <property type="nucleotide sequence ID" value="NZ_LT838813.1"/>
</dbReference>
<feature type="transmembrane region" description="Helical" evidence="1">
    <location>
        <begin position="48"/>
        <end position="67"/>
    </location>
</feature>
<feature type="transmembrane region" description="Helical" evidence="1">
    <location>
        <begin position="76"/>
        <end position="96"/>
    </location>
</feature>
<dbReference type="AlphaFoldDB" id="A0A1W2H208"/>
<evidence type="ECO:0008006" key="4">
    <source>
        <dbReference type="Google" id="ProtNLM"/>
    </source>
</evidence>
<keyword evidence="1" id="KW-0812">Transmembrane</keyword>
<gene>
    <name evidence="2" type="ORF">SAMN00777080_1209</name>
</gene>
<sequence length="113" mass="12886">MSSNNVFKTILVVQTIGLLIYTFIAYQIEGPDLFGVFINNIKSLNWSGQFNLDFLCYLTLSGFWIMWRNQFTTKSIILGAVAMVLGIVIFAPYLLWLTNKENGDLKRVLVGNR</sequence>
<keyword evidence="1" id="KW-0472">Membrane</keyword>
<name>A0A1W2H208_9BACT</name>
<dbReference type="EMBL" id="LT838813">
    <property type="protein sequence ID" value="SMD42648.1"/>
    <property type="molecule type" value="Genomic_DNA"/>
</dbReference>
<feature type="transmembrane region" description="Helical" evidence="1">
    <location>
        <begin position="7"/>
        <end position="28"/>
    </location>
</feature>